<accession>A0A1S1M194</accession>
<dbReference type="RefSeq" id="WP_070951702.1">
    <property type="nucleotide sequence ID" value="NZ_CP050145.1"/>
</dbReference>
<dbReference type="GO" id="GO:0016491">
    <property type="term" value="F:oxidoreductase activity"/>
    <property type="evidence" value="ECO:0007669"/>
    <property type="project" value="UniProtKB-KW"/>
</dbReference>
<evidence type="ECO:0000313" key="5">
    <source>
        <dbReference type="Proteomes" id="UP000179441"/>
    </source>
</evidence>
<sequence length="218" mass="24214">MTSTERLDVAAVDYVLSTTRSVRRRLDFDRPLPRAVIEEAIKVAVQAPTGGGVPRWHWYVIDDPGLKQQLADLLQAQFSNGKGDGYFEMIASVSGAEHAEKLRVSTMHLVDNYHRLPYIVIPTMWNPVPLGELDSYASNLVYGSIMPAAWSFLLALRARGVGSAWTAGSLQQEDKVREIVGIDPDHRPIAVFPVAYTIGTDFKPVARETSSIVHWNRA</sequence>
<dbReference type="InterPro" id="IPR029479">
    <property type="entry name" value="Nitroreductase"/>
</dbReference>
<reference evidence="4 5" key="1">
    <citation type="submission" date="2016-10" db="EMBL/GenBank/DDBJ databases">
        <title>Evaluation of Human, Veterinary and Environmental Mycobacterium chelonae Isolates by Core Genome Phylogenomic Analysis, Targeted Gene Comparison, and Anti-microbial Susceptibility Patterns: A Tale of Mistaken Identities.</title>
        <authorList>
            <person name="Fogelson S.B."/>
            <person name="Camus A.C."/>
            <person name="Lorenz W."/>
            <person name="Vasireddy R."/>
            <person name="Vasireddy S."/>
            <person name="Smith T."/>
            <person name="Brown-Elliott B.A."/>
            <person name="Wallace R.J.Jr."/>
            <person name="Hasan N.A."/>
            <person name="Reischl U."/>
            <person name="Sanchez S."/>
        </authorList>
    </citation>
    <scope>NUCLEOTIDE SEQUENCE [LARGE SCALE GENOMIC DNA]</scope>
    <source>
        <strain evidence="4 5">15518</strain>
    </source>
</reference>
<proteinExistence type="inferred from homology"/>
<dbReference type="AlphaFoldDB" id="A0A1S1M194"/>
<protein>
    <recommendedName>
        <fullName evidence="3">Nitroreductase domain-containing protein</fullName>
    </recommendedName>
</protein>
<organism evidence="4 5">
    <name type="scientific">Mycobacteroides chelonae</name>
    <name type="common">Mycobacterium chelonae</name>
    <dbReference type="NCBI Taxonomy" id="1774"/>
    <lineage>
        <taxon>Bacteria</taxon>
        <taxon>Bacillati</taxon>
        <taxon>Actinomycetota</taxon>
        <taxon>Actinomycetes</taxon>
        <taxon>Mycobacteriales</taxon>
        <taxon>Mycobacteriaceae</taxon>
        <taxon>Mycobacteroides</taxon>
    </lineage>
</organism>
<dbReference type="Gene3D" id="3.40.109.10">
    <property type="entry name" value="NADH Oxidase"/>
    <property type="match status" value="1"/>
</dbReference>
<dbReference type="EMBL" id="MLIS01000001">
    <property type="protein sequence ID" value="OHU78834.1"/>
    <property type="molecule type" value="Genomic_DNA"/>
</dbReference>
<comment type="similarity">
    <text evidence="1">Belongs to the nitroreductase family.</text>
</comment>
<comment type="caution">
    <text evidence="4">The sequence shown here is derived from an EMBL/GenBank/DDBJ whole genome shotgun (WGS) entry which is preliminary data.</text>
</comment>
<dbReference type="PANTHER" id="PTHR43673:SF10">
    <property type="entry name" value="NADH DEHYDROGENASE_NAD(P)H NITROREDUCTASE XCC3605-RELATED"/>
    <property type="match status" value="1"/>
</dbReference>
<gene>
    <name evidence="4" type="ORF">BKG84_10940</name>
</gene>
<evidence type="ECO:0000313" key="4">
    <source>
        <dbReference type="EMBL" id="OHU78834.1"/>
    </source>
</evidence>
<keyword evidence="5" id="KW-1185">Reference proteome</keyword>
<dbReference type="Proteomes" id="UP000179441">
    <property type="component" value="Unassembled WGS sequence"/>
</dbReference>
<evidence type="ECO:0000256" key="1">
    <source>
        <dbReference type="ARBA" id="ARBA00007118"/>
    </source>
</evidence>
<evidence type="ECO:0000259" key="3">
    <source>
        <dbReference type="Pfam" id="PF00881"/>
    </source>
</evidence>
<dbReference type="PANTHER" id="PTHR43673">
    <property type="entry name" value="NAD(P)H NITROREDUCTASE YDGI-RELATED"/>
    <property type="match status" value="1"/>
</dbReference>
<dbReference type="Pfam" id="PF00881">
    <property type="entry name" value="Nitroreductase"/>
    <property type="match status" value="1"/>
</dbReference>
<name>A0A1S1M194_MYCCH</name>
<dbReference type="SUPFAM" id="SSF55469">
    <property type="entry name" value="FMN-dependent nitroreductase-like"/>
    <property type="match status" value="1"/>
</dbReference>
<dbReference type="CDD" id="cd02062">
    <property type="entry name" value="Nitro_FMN_reductase"/>
    <property type="match status" value="1"/>
</dbReference>
<evidence type="ECO:0000256" key="2">
    <source>
        <dbReference type="ARBA" id="ARBA00023002"/>
    </source>
</evidence>
<keyword evidence="2" id="KW-0560">Oxidoreductase</keyword>
<feature type="domain" description="Nitroreductase" evidence="3">
    <location>
        <begin position="19"/>
        <end position="196"/>
    </location>
</feature>
<dbReference type="InterPro" id="IPR000415">
    <property type="entry name" value="Nitroreductase-like"/>
</dbReference>